<dbReference type="InterPro" id="IPR058074">
    <property type="entry name" value="Bacteriocin-like"/>
</dbReference>
<comment type="caution">
    <text evidence="1">The sequence shown here is derived from an EMBL/GenBank/DDBJ whole genome shotgun (WGS) entry which is preliminary data.</text>
</comment>
<proteinExistence type="predicted"/>
<dbReference type="eggNOG" id="ENOG502ZYBG">
    <property type="taxonomic scope" value="Bacteria"/>
</dbReference>
<evidence type="ECO:0000313" key="1">
    <source>
        <dbReference type="EMBL" id="KFF14526.1"/>
    </source>
</evidence>
<dbReference type="NCBIfam" id="NF047798">
    <property type="entry name" value="leader_Chryseo"/>
    <property type="match status" value="1"/>
</dbReference>
<evidence type="ECO:0000313" key="2">
    <source>
        <dbReference type="Proteomes" id="UP000028705"/>
    </source>
</evidence>
<evidence type="ECO:0008006" key="3">
    <source>
        <dbReference type="Google" id="ProtNLM"/>
    </source>
</evidence>
<accession>A0A086ACW2</accession>
<reference evidence="1 2" key="1">
    <citation type="submission" date="2014-07" db="EMBL/GenBank/DDBJ databases">
        <title>Genome of Chryseobacterium soli DSM 19298.</title>
        <authorList>
            <person name="Stropko S.J."/>
            <person name="Pipes S.E."/>
            <person name="Newman J."/>
        </authorList>
    </citation>
    <scope>NUCLEOTIDE SEQUENCE [LARGE SCALE GENOMIC DNA]</scope>
    <source>
        <strain evidence="1 2">DSM 19298</strain>
    </source>
</reference>
<organism evidence="1 2">
    <name type="scientific">Chryseobacterium soli</name>
    <dbReference type="NCBI Taxonomy" id="445961"/>
    <lineage>
        <taxon>Bacteria</taxon>
        <taxon>Pseudomonadati</taxon>
        <taxon>Bacteroidota</taxon>
        <taxon>Flavobacteriia</taxon>
        <taxon>Flavobacteriales</taxon>
        <taxon>Weeksellaceae</taxon>
        <taxon>Chryseobacterium group</taxon>
        <taxon>Chryseobacterium</taxon>
    </lineage>
</organism>
<keyword evidence="2" id="KW-1185">Reference proteome</keyword>
<sequence length="84" mass="8373">MLKNLQKLNRSELKEINGGIGIGPCDIGPVGCPCKIPAGDPCLGGGGDPGGPGGDPVGYCPDSHTYIPCTQSCPNGMSPFCAIG</sequence>
<name>A0A086ACW2_9FLAO</name>
<dbReference type="AlphaFoldDB" id="A0A086ACW2"/>
<dbReference type="RefSeq" id="WP_034709311.1">
    <property type="nucleotide sequence ID" value="NZ_JAODPJ010000002.1"/>
</dbReference>
<dbReference type="Proteomes" id="UP000028705">
    <property type="component" value="Unassembled WGS sequence"/>
</dbReference>
<gene>
    <name evidence="1" type="ORF">IW15_03580</name>
</gene>
<protein>
    <recommendedName>
        <fullName evidence="3">Bacteriocin</fullName>
    </recommendedName>
</protein>
<dbReference type="EMBL" id="JPRH01000001">
    <property type="protein sequence ID" value="KFF14526.1"/>
    <property type="molecule type" value="Genomic_DNA"/>
</dbReference>